<keyword evidence="4" id="KW-1185">Reference proteome</keyword>
<feature type="transmembrane region" description="Helical" evidence="2">
    <location>
        <begin position="58"/>
        <end position="77"/>
    </location>
</feature>
<gene>
    <name evidence="3" type="ORF">FVE85_1773</name>
</gene>
<dbReference type="EMBL" id="VRMN01000003">
    <property type="protein sequence ID" value="KAA8495618.1"/>
    <property type="molecule type" value="Genomic_DNA"/>
</dbReference>
<sequence>MQSRGQSTDRSNQKRKHAEEREQATIREEVFSGQGIGATMATLTRWAYFQKHYLKPEVYPVLGAVGVGLFAGAYFGYHKIFKDPSVALNKNLRLSPIATQYEAYGNEGHVAGISAVKSFTTHMFKTEGPNMIHYYNSPEFLEKERKNLARYRSE</sequence>
<evidence type="ECO:0000313" key="3">
    <source>
        <dbReference type="EMBL" id="KAA8495618.1"/>
    </source>
</evidence>
<evidence type="ECO:0000256" key="1">
    <source>
        <dbReference type="SAM" id="MobiDB-lite"/>
    </source>
</evidence>
<proteinExistence type="predicted"/>
<dbReference type="AlphaFoldDB" id="A0A5J4YWT8"/>
<organism evidence="3 4">
    <name type="scientific">Porphyridium purpureum</name>
    <name type="common">Red alga</name>
    <name type="synonym">Porphyridium cruentum</name>
    <dbReference type="NCBI Taxonomy" id="35688"/>
    <lineage>
        <taxon>Eukaryota</taxon>
        <taxon>Rhodophyta</taxon>
        <taxon>Bangiophyceae</taxon>
        <taxon>Porphyridiales</taxon>
        <taxon>Porphyridiaceae</taxon>
        <taxon>Porphyridium</taxon>
    </lineage>
</organism>
<name>A0A5J4YWT8_PORPP</name>
<keyword evidence="2" id="KW-1133">Transmembrane helix</keyword>
<dbReference type="Pfam" id="PF06522">
    <property type="entry name" value="B12D"/>
    <property type="match status" value="1"/>
</dbReference>
<dbReference type="Proteomes" id="UP000324585">
    <property type="component" value="Unassembled WGS sequence"/>
</dbReference>
<comment type="caution">
    <text evidence="3">The sequence shown here is derived from an EMBL/GenBank/DDBJ whole genome shotgun (WGS) entry which is preliminary data.</text>
</comment>
<accession>A0A5J4YWT8</accession>
<keyword evidence="2" id="KW-0812">Transmembrane</keyword>
<evidence type="ECO:0000256" key="2">
    <source>
        <dbReference type="SAM" id="Phobius"/>
    </source>
</evidence>
<feature type="compositionally biased region" description="Polar residues" evidence="1">
    <location>
        <begin position="1"/>
        <end position="10"/>
    </location>
</feature>
<evidence type="ECO:0008006" key="5">
    <source>
        <dbReference type="Google" id="ProtNLM"/>
    </source>
</evidence>
<feature type="region of interest" description="Disordered" evidence="1">
    <location>
        <begin position="1"/>
        <end position="23"/>
    </location>
</feature>
<evidence type="ECO:0000313" key="4">
    <source>
        <dbReference type="Proteomes" id="UP000324585"/>
    </source>
</evidence>
<dbReference type="InterPro" id="IPR010530">
    <property type="entry name" value="B12D"/>
</dbReference>
<protein>
    <recommendedName>
        <fullName evidence="5">Transmembrane protein</fullName>
    </recommendedName>
</protein>
<keyword evidence="2" id="KW-0472">Membrane</keyword>
<reference evidence="4" key="1">
    <citation type="journal article" date="2019" name="Nat. Commun.">
        <title>Expansion of phycobilisome linker gene families in mesophilic red algae.</title>
        <authorList>
            <person name="Lee J."/>
            <person name="Kim D."/>
            <person name="Bhattacharya D."/>
            <person name="Yoon H.S."/>
        </authorList>
    </citation>
    <scope>NUCLEOTIDE SEQUENCE [LARGE SCALE GENOMIC DNA]</scope>
    <source>
        <strain evidence="4">CCMP 1328</strain>
    </source>
</reference>